<sequence>MASDHVNAGHTIDGGIAVTFITGSLGCTVKVDILRLGSQQSACLYLPAVDIDTFFSF</sequence>
<proteinExistence type="predicted"/>
<organism evidence="1 2">
    <name type="scientific">Neisseria meningitidis</name>
    <dbReference type="NCBI Taxonomy" id="487"/>
    <lineage>
        <taxon>Bacteria</taxon>
        <taxon>Pseudomonadati</taxon>
        <taxon>Pseudomonadota</taxon>
        <taxon>Betaproteobacteria</taxon>
        <taxon>Neisseriales</taxon>
        <taxon>Neisseriaceae</taxon>
        <taxon>Neisseria</taxon>
    </lineage>
</organism>
<evidence type="ECO:0000313" key="1">
    <source>
        <dbReference type="EMBL" id="CWQ16967.1"/>
    </source>
</evidence>
<dbReference type="EMBL" id="FEVP01000043">
    <property type="protein sequence ID" value="CWQ16967.1"/>
    <property type="molecule type" value="Genomic_DNA"/>
</dbReference>
<name>A0AB33TYI8_NEIME</name>
<dbReference type="AlphaFoldDB" id="A0AB33TYI8"/>
<comment type="caution">
    <text evidence="1">The sequence shown here is derived from an EMBL/GenBank/DDBJ whole genome shotgun (WGS) entry which is preliminary data.</text>
</comment>
<protein>
    <submittedName>
        <fullName evidence="1">Uncharacterized protein</fullName>
    </submittedName>
</protein>
<dbReference type="Proteomes" id="UP000072443">
    <property type="component" value="Unassembled WGS sequence"/>
</dbReference>
<reference evidence="1 2" key="1">
    <citation type="submission" date="2016-02" db="EMBL/GenBank/DDBJ databases">
        <authorList>
            <consortium name="Pathogen Informatics"/>
        </authorList>
    </citation>
    <scope>NUCLEOTIDE SEQUENCE [LARGE SCALE GENOMIC DNA]</scope>
    <source>
        <strain evidence="1 2">2842STDY5881269</strain>
    </source>
</reference>
<gene>
    <name evidence="1" type="ORF">ERS514591_02048</name>
</gene>
<evidence type="ECO:0000313" key="2">
    <source>
        <dbReference type="Proteomes" id="UP000072443"/>
    </source>
</evidence>
<accession>A0AB33TYI8</accession>